<protein>
    <recommendedName>
        <fullName evidence="4">Transmembrane protein</fullName>
    </recommendedName>
</protein>
<organism evidence="2 3">
    <name type="scientific">Ralstonia chuxiongensis</name>
    <dbReference type="NCBI Taxonomy" id="2957504"/>
    <lineage>
        <taxon>Bacteria</taxon>
        <taxon>Pseudomonadati</taxon>
        <taxon>Pseudomonadota</taxon>
        <taxon>Betaproteobacteria</taxon>
        <taxon>Burkholderiales</taxon>
        <taxon>Burkholderiaceae</taxon>
        <taxon>Ralstonia</taxon>
    </lineage>
</organism>
<feature type="transmembrane region" description="Helical" evidence="1">
    <location>
        <begin position="41"/>
        <end position="60"/>
    </location>
</feature>
<evidence type="ECO:0000313" key="3">
    <source>
        <dbReference type="Proteomes" id="UP001162793"/>
    </source>
</evidence>
<feature type="transmembrane region" description="Helical" evidence="1">
    <location>
        <begin position="72"/>
        <end position="92"/>
    </location>
</feature>
<dbReference type="EMBL" id="JAMYWC010000002">
    <property type="protein sequence ID" value="MCP1171971.1"/>
    <property type="molecule type" value="Genomic_DNA"/>
</dbReference>
<evidence type="ECO:0008006" key="4">
    <source>
        <dbReference type="Google" id="ProtNLM"/>
    </source>
</evidence>
<name>A0AA41WN68_9RALS</name>
<gene>
    <name evidence="2" type="ORF">NKG59_06355</name>
</gene>
<evidence type="ECO:0000256" key="1">
    <source>
        <dbReference type="SAM" id="Phobius"/>
    </source>
</evidence>
<comment type="caution">
    <text evidence="2">The sequence shown here is derived from an EMBL/GenBank/DDBJ whole genome shotgun (WGS) entry which is preliminary data.</text>
</comment>
<keyword evidence="1" id="KW-1133">Transmembrane helix</keyword>
<proteinExistence type="predicted"/>
<dbReference type="RefSeq" id="WP_253535933.1">
    <property type="nucleotide sequence ID" value="NZ_JAMYWC010000002.1"/>
</dbReference>
<evidence type="ECO:0000313" key="2">
    <source>
        <dbReference type="EMBL" id="MCP1171971.1"/>
    </source>
</evidence>
<accession>A0AA41WN68</accession>
<sequence length="237" mass="25777">MKSPLLHSPSTLPVHTPVTRLITSLKEAENTEEDAFSRGQLWSGGLGFLLAVLGLGIYLLNENYWKVSSLATVSLGAVGGGIASSAIFAFLGTKEIWLGLKRFEVDALKLAEPRIRERHRLAERIGGEFDAKQIAFARVYLKDSCQGLRYRIGMGVGALEKVGILPLTASTLVALAKMYESSPFAVNWVIGALVLLLFYLGAIRILGAVQTIERLLLVLDHAEAYAVERAPRDQLGS</sequence>
<keyword evidence="3" id="KW-1185">Reference proteome</keyword>
<reference evidence="3" key="1">
    <citation type="journal article" date="2023" name="Front. Microbiol.">
        <title>Ralstonia chuxiongensis sp. nov., Ralstonia mojiangensis sp. nov., and Ralstonia soli sp. nov., isolated from tobacco fields, are three novel species in the family Burkholderiaceae.</title>
        <authorList>
            <person name="Lu C.H."/>
            <person name="Zhang Y.Y."/>
            <person name="Jiang N."/>
            <person name="Chen W."/>
            <person name="Shao X."/>
            <person name="Zhao Z.M."/>
            <person name="Lu W.L."/>
            <person name="Hu X."/>
            <person name="Xi Y.X."/>
            <person name="Zou S.Y."/>
            <person name="Wei Q.J."/>
            <person name="Lin Z.L."/>
            <person name="Gong L."/>
            <person name="Gai X.T."/>
            <person name="Zhang L.Q."/>
            <person name="Li J.Y."/>
            <person name="Jin Y."/>
            <person name="Xia Z.Y."/>
        </authorList>
    </citation>
    <scope>NUCLEOTIDE SEQUENCE [LARGE SCALE GENOMIC DNA]</scope>
    <source>
        <strain evidence="3">21YRMH01-3</strain>
    </source>
</reference>
<keyword evidence="1" id="KW-0472">Membrane</keyword>
<feature type="transmembrane region" description="Helical" evidence="1">
    <location>
        <begin position="158"/>
        <end position="179"/>
    </location>
</feature>
<dbReference type="AlphaFoldDB" id="A0AA41WN68"/>
<dbReference type="Proteomes" id="UP001162793">
    <property type="component" value="Unassembled WGS sequence"/>
</dbReference>
<keyword evidence="1" id="KW-0812">Transmembrane</keyword>
<feature type="transmembrane region" description="Helical" evidence="1">
    <location>
        <begin position="185"/>
        <end position="206"/>
    </location>
</feature>